<dbReference type="AlphaFoldDB" id="A0AAP0JNE1"/>
<evidence type="ECO:0000313" key="4">
    <source>
        <dbReference type="Proteomes" id="UP001417504"/>
    </source>
</evidence>
<reference evidence="3 4" key="1">
    <citation type="submission" date="2024-01" db="EMBL/GenBank/DDBJ databases">
        <title>Genome assemblies of Stephania.</title>
        <authorList>
            <person name="Yang L."/>
        </authorList>
    </citation>
    <scope>NUCLEOTIDE SEQUENCE [LARGE SCALE GENOMIC DNA]</scope>
    <source>
        <strain evidence="3">QJT</strain>
        <tissue evidence="3">Leaf</tissue>
    </source>
</reference>
<evidence type="ECO:0000259" key="2">
    <source>
        <dbReference type="Pfam" id="PF00646"/>
    </source>
</evidence>
<protein>
    <recommendedName>
        <fullName evidence="2">F-box domain-containing protein</fullName>
    </recommendedName>
</protein>
<feature type="region of interest" description="Disordered" evidence="1">
    <location>
        <begin position="181"/>
        <end position="211"/>
    </location>
</feature>
<dbReference type="SUPFAM" id="SSF81383">
    <property type="entry name" value="F-box domain"/>
    <property type="match status" value="1"/>
</dbReference>
<gene>
    <name evidence="3" type="ORF">Sjap_007648</name>
</gene>
<evidence type="ECO:0000313" key="3">
    <source>
        <dbReference type="EMBL" id="KAK9137054.1"/>
    </source>
</evidence>
<name>A0AAP0JNE1_9MAGN</name>
<evidence type="ECO:0000256" key="1">
    <source>
        <dbReference type="SAM" id="MobiDB-lite"/>
    </source>
</evidence>
<dbReference type="InterPro" id="IPR036047">
    <property type="entry name" value="F-box-like_dom_sf"/>
</dbReference>
<dbReference type="Proteomes" id="UP001417504">
    <property type="component" value="Unassembled WGS sequence"/>
</dbReference>
<comment type="caution">
    <text evidence="3">The sequence shown here is derived from an EMBL/GenBank/DDBJ whole genome shotgun (WGS) entry which is preliminary data.</text>
</comment>
<keyword evidence="4" id="KW-1185">Reference proteome</keyword>
<proteinExistence type="predicted"/>
<accession>A0AAP0JNE1</accession>
<dbReference type="Pfam" id="PF00646">
    <property type="entry name" value="F-box"/>
    <property type="match status" value="1"/>
</dbReference>
<organism evidence="3 4">
    <name type="scientific">Stephania japonica</name>
    <dbReference type="NCBI Taxonomy" id="461633"/>
    <lineage>
        <taxon>Eukaryota</taxon>
        <taxon>Viridiplantae</taxon>
        <taxon>Streptophyta</taxon>
        <taxon>Embryophyta</taxon>
        <taxon>Tracheophyta</taxon>
        <taxon>Spermatophyta</taxon>
        <taxon>Magnoliopsida</taxon>
        <taxon>Ranunculales</taxon>
        <taxon>Menispermaceae</taxon>
        <taxon>Menispermoideae</taxon>
        <taxon>Cissampelideae</taxon>
        <taxon>Stephania</taxon>
    </lineage>
</organism>
<sequence>MAENRTGNQFEEIGGVIGVGYDRATDPSFTGAEEILSKVPPYSLLRFKFACKKWRDLIKSQLHRGTLSTIQDQIDNSMSSSQFHKSRFRVDVLKAWEKFIDGVLYWLGEDWLNELKLICFDVHDGVFCSDLRLLPDRSPDIDFLDGMTRIEPTNTATKLMRVCTKKAICRPDLKSQILKDEHAGASTSDLSQRNSAHTPSKPTSLNPINVSNSNLLEVNSPLLQIGQKMRGGRGGPYRSFHTRS</sequence>
<dbReference type="InterPro" id="IPR001810">
    <property type="entry name" value="F-box_dom"/>
</dbReference>
<dbReference type="EMBL" id="JBBNAE010000003">
    <property type="protein sequence ID" value="KAK9137054.1"/>
    <property type="molecule type" value="Genomic_DNA"/>
</dbReference>
<feature type="compositionally biased region" description="Polar residues" evidence="1">
    <location>
        <begin position="185"/>
        <end position="208"/>
    </location>
</feature>
<feature type="domain" description="F-box" evidence="2">
    <location>
        <begin position="33"/>
        <end position="61"/>
    </location>
</feature>